<dbReference type="Gene3D" id="3.30.110.170">
    <property type="entry name" value="Protein of unknown function (DUF541), domain 1"/>
    <property type="match status" value="1"/>
</dbReference>
<dbReference type="InterPro" id="IPR052022">
    <property type="entry name" value="26kDa_periplasmic_antigen"/>
</dbReference>
<accession>A0A9D1IJE1</accession>
<dbReference type="PANTHER" id="PTHR34387">
    <property type="entry name" value="SLR1258 PROTEIN"/>
    <property type="match status" value="1"/>
</dbReference>
<dbReference type="PIRSF" id="PIRSF029033">
    <property type="entry name" value="UCP029033"/>
    <property type="match status" value="1"/>
</dbReference>
<reference evidence="1" key="1">
    <citation type="submission" date="2020-10" db="EMBL/GenBank/DDBJ databases">
        <authorList>
            <person name="Gilroy R."/>
        </authorList>
    </citation>
    <scope>NUCLEOTIDE SEQUENCE</scope>
    <source>
        <strain evidence="1">7463</strain>
    </source>
</reference>
<dbReference type="InterPro" id="IPR007497">
    <property type="entry name" value="SIMPL/DUF541"/>
</dbReference>
<reference evidence="1" key="2">
    <citation type="journal article" date="2021" name="PeerJ">
        <title>Extensive microbial diversity within the chicken gut microbiome revealed by metagenomics and culture.</title>
        <authorList>
            <person name="Gilroy R."/>
            <person name="Ravi A."/>
            <person name="Getino M."/>
            <person name="Pursley I."/>
            <person name="Horton D.L."/>
            <person name="Alikhan N.F."/>
            <person name="Baker D."/>
            <person name="Gharbi K."/>
            <person name="Hall N."/>
            <person name="Watson M."/>
            <person name="Adriaenssens E.M."/>
            <person name="Foster-Nyarko E."/>
            <person name="Jarju S."/>
            <person name="Secka A."/>
            <person name="Antonio M."/>
            <person name="Oren A."/>
            <person name="Chaudhuri R.R."/>
            <person name="La Ragione R."/>
            <person name="Hildebrand F."/>
            <person name="Pallen M.J."/>
        </authorList>
    </citation>
    <scope>NUCLEOTIDE SEQUENCE</scope>
    <source>
        <strain evidence="1">7463</strain>
    </source>
</reference>
<name>A0A9D1IJE1_9BURK</name>
<dbReference type="InterPro" id="IPR016907">
    <property type="entry name" value="UCP029033"/>
</dbReference>
<evidence type="ECO:0000313" key="2">
    <source>
        <dbReference type="Proteomes" id="UP000824083"/>
    </source>
</evidence>
<protein>
    <submittedName>
        <fullName evidence="1">SIMPL domain-containing protein</fullName>
    </submittedName>
</protein>
<dbReference type="PANTHER" id="PTHR34387:SF2">
    <property type="entry name" value="SLR1258 PROTEIN"/>
    <property type="match status" value="1"/>
</dbReference>
<dbReference type="GO" id="GO:0006974">
    <property type="term" value="P:DNA damage response"/>
    <property type="evidence" value="ECO:0007669"/>
    <property type="project" value="TreeGrafter"/>
</dbReference>
<dbReference type="AlphaFoldDB" id="A0A9D1IJE1"/>
<gene>
    <name evidence="1" type="ORF">IAC56_02680</name>
</gene>
<comment type="caution">
    <text evidence="1">The sequence shown here is derived from an EMBL/GenBank/DDBJ whole genome shotgun (WGS) entry which is preliminary data.</text>
</comment>
<dbReference type="EMBL" id="DVMY01000048">
    <property type="protein sequence ID" value="HIU37162.1"/>
    <property type="molecule type" value="Genomic_DNA"/>
</dbReference>
<dbReference type="Pfam" id="PF04402">
    <property type="entry name" value="SIMPL"/>
    <property type="match status" value="1"/>
</dbReference>
<organism evidence="1 2">
    <name type="scientific">Candidatus Aphodousia faecigallinarum</name>
    <dbReference type="NCBI Taxonomy" id="2840677"/>
    <lineage>
        <taxon>Bacteria</taxon>
        <taxon>Pseudomonadati</taxon>
        <taxon>Pseudomonadota</taxon>
        <taxon>Betaproteobacteria</taxon>
        <taxon>Burkholderiales</taxon>
        <taxon>Sutterellaceae</taxon>
        <taxon>Sutterellaceae incertae sedis</taxon>
        <taxon>Candidatus Aphodousia</taxon>
    </lineage>
</organism>
<sequence>MSIQQNLVAGVCVAIGIASVGVSLKAGIDHFVDRDRVVTVKGLAERNVAADYVIWPVTFRVTGNDLGALYQKAQTQSEEIKQFLISQGIKAEDISQGTPTVQDLHADFYGTNLPPERYRMEMAVSVATNAVDTVLKAMSNQSELIQKGVLFTQNYRTQFSFNGLNAIKPEMVEEATKNARSTAQKFAEDSDSELGKIRRASQGQFTIYDRDSNTPYVKRVRVVTTVEYYLKD</sequence>
<dbReference type="Proteomes" id="UP000824083">
    <property type="component" value="Unassembled WGS sequence"/>
</dbReference>
<proteinExistence type="predicted"/>
<evidence type="ECO:0000313" key="1">
    <source>
        <dbReference type="EMBL" id="HIU37162.1"/>
    </source>
</evidence>